<dbReference type="InterPro" id="IPR037197">
    <property type="entry name" value="WWE_dom_sf"/>
</dbReference>
<dbReference type="PANTHER" id="PTHR11224:SF39">
    <property type="entry name" value="RING-TYPE E3 UBIQUITIN TRANSFERASE"/>
    <property type="match status" value="1"/>
</dbReference>
<evidence type="ECO:0000256" key="5">
    <source>
        <dbReference type="PROSITE-ProRule" id="PRU00723"/>
    </source>
</evidence>
<dbReference type="SMART" id="SM00678">
    <property type="entry name" value="WWE"/>
    <property type="match status" value="1"/>
</dbReference>
<comment type="caution">
    <text evidence="9">The sequence shown here is derived from an EMBL/GenBank/DDBJ whole genome shotgun (WGS) entry which is preliminary data.</text>
</comment>
<evidence type="ECO:0000313" key="9">
    <source>
        <dbReference type="EMBL" id="CAE7255021.1"/>
    </source>
</evidence>
<dbReference type="InterPro" id="IPR036855">
    <property type="entry name" value="Znf_CCCH_sf"/>
</dbReference>
<dbReference type="InterPro" id="IPR000571">
    <property type="entry name" value="Znf_CCCH"/>
</dbReference>
<evidence type="ECO:0000256" key="4">
    <source>
        <dbReference type="ARBA" id="ARBA00022833"/>
    </source>
</evidence>
<sequence length="444" mass="49702">MGAAGSVHPEGQNPDWEDSTNQRHEAPSPPSDGNPSHGQRTVCRDFAKGHCKYGDRCRYLHEDGGGGGGTSSHSKTLCREFVKGHCKYGDRCRYSHDQGGTPGDRSHIPCRQFAKGNCVFGDRCRYSHDDPEDKGGEIHIPISSVHLVTRPQLSYEEAVQMLSTALTDSTNRLHELDAERQELLDETSAMDPEERTRSMGTVWQYRGRSKKAERWHAFKEHDSQRVEEEYQRWVAEGRPKDHSKCRFEMALEGGMRVSLDFHLGTQITVGKGGRRGLQRTELPSKARKRCEPFFQTVQGVVGDVCGKLEEVSGQLAGMDISEESQLAELQRLERDCVEALRESVKTFVELSVFVSANELLQKLEAVLGEKHAASLGVAAGGRDMRVETVCEAVKQAFAIRAYGKGLLPGQTAWDKLKPLIFSGKKFYDQSMLRIRESMVKFRSV</sequence>
<evidence type="ECO:0000256" key="2">
    <source>
        <dbReference type="ARBA" id="ARBA00022737"/>
    </source>
</evidence>
<evidence type="ECO:0000259" key="8">
    <source>
        <dbReference type="PROSITE" id="PS50918"/>
    </source>
</evidence>
<dbReference type="Pfam" id="PF18044">
    <property type="entry name" value="zf-CCCH_4"/>
    <property type="match status" value="3"/>
</dbReference>
<evidence type="ECO:0000256" key="1">
    <source>
        <dbReference type="ARBA" id="ARBA00022723"/>
    </source>
</evidence>
<dbReference type="PROSITE" id="PS50918">
    <property type="entry name" value="WWE"/>
    <property type="match status" value="1"/>
</dbReference>
<dbReference type="InterPro" id="IPR004170">
    <property type="entry name" value="WWE_dom"/>
</dbReference>
<name>A0A812M4A6_9DINO</name>
<dbReference type="InterPro" id="IPR041367">
    <property type="entry name" value="Znf-CCCH_4"/>
</dbReference>
<feature type="zinc finger region" description="C3H1-type" evidence="5">
    <location>
        <begin position="104"/>
        <end position="131"/>
    </location>
</feature>
<dbReference type="AlphaFoldDB" id="A0A812M4A6"/>
<dbReference type="InterPro" id="IPR045072">
    <property type="entry name" value="MKRN-like"/>
</dbReference>
<evidence type="ECO:0000256" key="6">
    <source>
        <dbReference type="SAM" id="MobiDB-lite"/>
    </source>
</evidence>
<keyword evidence="2" id="KW-0677">Repeat</keyword>
<dbReference type="GO" id="GO:0008270">
    <property type="term" value="F:zinc ion binding"/>
    <property type="evidence" value="ECO:0007669"/>
    <property type="project" value="UniProtKB-KW"/>
</dbReference>
<dbReference type="SUPFAM" id="SSF90229">
    <property type="entry name" value="CCCH zinc finger"/>
    <property type="match status" value="3"/>
</dbReference>
<dbReference type="Gene3D" id="4.10.1000.10">
    <property type="entry name" value="Zinc finger, CCCH-type"/>
    <property type="match status" value="3"/>
</dbReference>
<organism evidence="9 10">
    <name type="scientific">Symbiodinium natans</name>
    <dbReference type="NCBI Taxonomy" id="878477"/>
    <lineage>
        <taxon>Eukaryota</taxon>
        <taxon>Sar</taxon>
        <taxon>Alveolata</taxon>
        <taxon>Dinophyceae</taxon>
        <taxon>Suessiales</taxon>
        <taxon>Symbiodiniaceae</taxon>
        <taxon>Symbiodinium</taxon>
    </lineage>
</organism>
<dbReference type="GO" id="GO:0000209">
    <property type="term" value="P:protein polyubiquitination"/>
    <property type="evidence" value="ECO:0007669"/>
    <property type="project" value="InterPro"/>
</dbReference>
<keyword evidence="4 5" id="KW-0862">Zinc</keyword>
<reference evidence="9" key="1">
    <citation type="submission" date="2021-02" db="EMBL/GenBank/DDBJ databases">
        <authorList>
            <person name="Dougan E. K."/>
            <person name="Rhodes N."/>
            <person name="Thang M."/>
            <person name="Chan C."/>
        </authorList>
    </citation>
    <scope>NUCLEOTIDE SEQUENCE</scope>
</reference>
<gene>
    <name evidence="9" type="primary">mkrn1</name>
    <name evidence="9" type="ORF">SNAT2548_LOCUS12951</name>
</gene>
<protein>
    <submittedName>
        <fullName evidence="9">Mkrn1 protein</fullName>
    </submittedName>
</protein>
<feature type="domain" description="WWE" evidence="8">
    <location>
        <begin position="188"/>
        <end position="279"/>
    </location>
</feature>
<dbReference type="Gene3D" id="3.30.720.50">
    <property type="match status" value="1"/>
</dbReference>
<feature type="region of interest" description="Disordered" evidence="6">
    <location>
        <begin position="1"/>
        <end position="39"/>
    </location>
</feature>
<feature type="zinc finger region" description="C3H1-type" evidence="5">
    <location>
        <begin position="72"/>
        <end position="99"/>
    </location>
</feature>
<feature type="domain" description="C3H1-type" evidence="7">
    <location>
        <begin position="104"/>
        <end position="131"/>
    </location>
</feature>
<accession>A0A812M4A6</accession>
<feature type="domain" description="C3H1-type" evidence="7">
    <location>
        <begin position="72"/>
        <end position="99"/>
    </location>
</feature>
<dbReference type="Proteomes" id="UP000604046">
    <property type="component" value="Unassembled WGS sequence"/>
</dbReference>
<dbReference type="PANTHER" id="PTHR11224">
    <property type="entry name" value="MAKORIN-RELATED"/>
    <property type="match status" value="1"/>
</dbReference>
<keyword evidence="3 5" id="KW-0863">Zinc-finger</keyword>
<dbReference type="SMART" id="SM00356">
    <property type="entry name" value="ZnF_C3H1"/>
    <property type="match status" value="3"/>
</dbReference>
<proteinExistence type="predicted"/>
<evidence type="ECO:0000313" key="10">
    <source>
        <dbReference type="Proteomes" id="UP000604046"/>
    </source>
</evidence>
<dbReference type="Pfam" id="PF02825">
    <property type="entry name" value="WWE"/>
    <property type="match status" value="1"/>
</dbReference>
<feature type="domain" description="C3H1-type" evidence="7">
    <location>
        <begin position="38"/>
        <end position="64"/>
    </location>
</feature>
<dbReference type="EMBL" id="CAJNDS010001313">
    <property type="protein sequence ID" value="CAE7255021.1"/>
    <property type="molecule type" value="Genomic_DNA"/>
</dbReference>
<evidence type="ECO:0000256" key="3">
    <source>
        <dbReference type="ARBA" id="ARBA00022771"/>
    </source>
</evidence>
<dbReference type="GO" id="GO:0061630">
    <property type="term" value="F:ubiquitin protein ligase activity"/>
    <property type="evidence" value="ECO:0007669"/>
    <property type="project" value="InterPro"/>
</dbReference>
<dbReference type="SUPFAM" id="SSF117839">
    <property type="entry name" value="WWE domain"/>
    <property type="match status" value="1"/>
</dbReference>
<feature type="zinc finger region" description="C3H1-type" evidence="5">
    <location>
        <begin position="38"/>
        <end position="64"/>
    </location>
</feature>
<dbReference type="InterPro" id="IPR018123">
    <property type="entry name" value="WWE-dom_subgr"/>
</dbReference>
<dbReference type="PROSITE" id="PS50103">
    <property type="entry name" value="ZF_C3H1"/>
    <property type="match status" value="3"/>
</dbReference>
<keyword evidence="1 5" id="KW-0479">Metal-binding</keyword>
<evidence type="ECO:0000259" key="7">
    <source>
        <dbReference type="PROSITE" id="PS50103"/>
    </source>
</evidence>
<dbReference type="OrthoDB" id="411372at2759"/>
<keyword evidence="10" id="KW-1185">Reference proteome</keyword>